<evidence type="ECO:0000313" key="2">
    <source>
        <dbReference type="EMBL" id="RPB03097.1"/>
    </source>
</evidence>
<gene>
    <name evidence="2" type="ORF">L873DRAFT_1841412</name>
</gene>
<feature type="region of interest" description="Disordered" evidence="1">
    <location>
        <begin position="109"/>
        <end position="139"/>
    </location>
</feature>
<sequence>MIEPIKSGSFTYTHPGGLLNSSVPRADKKTLNHYLNPVRPPRKQTWVPPKLTGKWCKAQLAHYGIKPLSGSKQELEARLRVAWVEGLLKKQPLEMKLLEKYMRAEWRGKREGGATAAGGGEKKRGGGRGRGGGGGGGGKGKCFKLDVASDDEEVVVFPQRVFKEEDGDGGGGIKEEEGGDGIFAGITAASKTSPSSSSPSSSSPPSSSSSAPVPPPATAPQQKTPLQKSGSSAFTKKHIFGTWDATCPAITQTWETEELTFTLMQDTDPSHPNTIVGEVDFGVMDGVLRLKSYPSAKNHTVGFYWAGRSGEDGEVQLSAREGEITFFDRGLKAKGIFEYLEGVGRGVRFEARKIAQGPVAGMVDWGVYGVEEGGGGGGGRGGGGGGGGWEGDFM</sequence>
<feature type="region of interest" description="Disordered" evidence="1">
    <location>
        <begin position="157"/>
        <end position="231"/>
    </location>
</feature>
<dbReference type="OrthoDB" id="4121058at2759"/>
<keyword evidence="3" id="KW-1185">Reference proteome</keyword>
<dbReference type="Proteomes" id="UP000276215">
    <property type="component" value="Unassembled WGS sequence"/>
</dbReference>
<feature type="compositionally biased region" description="Gly residues" evidence="1">
    <location>
        <begin position="128"/>
        <end position="139"/>
    </location>
</feature>
<proteinExistence type="predicted"/>
<dbReference type="AlphaFoldDB" id="A0A3N4JXZ0"/>
<name>A0A3N4JXZ0_9PEZI</name>
<accession>A0A3N4JXZ0</accession>
<protein>
    <submittedName>
        <fullName evidence="2">Uncharacterized protein</fullName>
    </submittedName>
</protein>
<feature type="compositionally biased region" description="Polar residues" evidence="1">
    <location>
        <begin position="221"/>
        <end position="231"/>
    </location>
</feature>
<feature type="compositionally biased region" description="Low complexity" evidence="1">
    <location>
        <begin position="187"/>
        <end position="211"/>
    </location>
</feature>
<dbReference type="EMBL" id="ML120364">
    <property type="protein sequence ID" value="RPB03097.1"/>
    <property type="molecule type" value="Genomic_DNA"/>
</dbReference>
<evidence type="ECO:0000256" key="1">
    <source>
        <dbReference type="SAM" id="MobiDB-lite"/>
    </source>
</evidence>
<evidence type="ECO:0000313" key="3">
    <source>
        <dbReference type="Proteomes" id="UP000276215"/>
    </source>
</evidence>
<feature type="region of interest" description="Disordered" evidence="1">
    <location>
        <begin position="374"/>
        <end position="394"/>
    </location>
</feature>
<reference evidence="2 3" key="1">
    <citation type="journal article" date="2018" name="Nat. Ecol. Evol.">
        <title>Pezizomycetes genomes reveal the molecular basis of ectomycorrhizal truffle lifestyle.</title>
        <authorList>
            <person name="Murat C."/>
            <person name="Payen T."/>
            <person name="Noel B."/>
            <person name="Kuo A."/>
            <person name="Morin E."/>
            <person name="Chen J."/>
            <person name="Kohler A."/>
            <person name="Krizsan K."/>
            <person name="Balestrini R."/>
            <person name="Da Silva C."/>
            <person name="Montanini B."/>
            <person name="Hainaut M."/>
            <person name="Levati E."/>
            <person name="Barry K.W."/>
            <person name="Belfiori B."/>
            <person name="Cichocki N."/>
            <person name="Clum A."/>
            <person name="Dockter R.B."/>
            <person name="Fauchery L."/>
            <person name="Guy J."/>
            <person name="Iotti M."/>
            <person name="Le Tacon F."/>
            <person name="Lindquist E.A."/>
            <person name="Lipzen A."/>
            <person name="Malagnac F."/>
            <person name="Mello A."/>
            <person name="Molinier V."/>
            <person name="Miyauchi S."/>
            <person name="Poulain J."/>
            <person name="Riccioni C."/>
            <person name="Rubini A."/>
            <person name="Sitrit Y."/>
            <person name="Splivallo R."/>
            <person name="Traeger S."/>
            <person name="Wang M."/>
            <person name="Zifcakova L."/>
            <person name="Wipf D."/>
            <person name="Zambonelli A."/>
            <person name="Paolocci F."/>
            <person name="Nowrousian M."/>
            <person name="Ottonello S."/>
            <person name="Baldrian P."/>
            <person name="Spatafora J.W."/>
            <person name="Henrissat B."/>
            <person name="Nagy L.G."/>
            <person name="Aury J.M."/>
            <person name="Wincker P."/>
            <person name="Grigoriev I.V."/>
            <person name="Bonfante P."/>
            <person name="Martin F.M."/>
        </authorList>
    </citation>
    <scope>NUCLEOTIDE SEQUENCE [LARGE SCALE GENOMIC DNA]</scope>
    <source>
        <strain evidence="2 3">120613-1</strain>
    </source>
</reference>
<organism evidence="2 3">
    <name type="scientific">Choiromyces venosus 120613-1</name>
    <dbReference type="NCBI Taxonomy" id="1336337"/>
    <lineage>
        <taxon>Eukaryota</taxon>
        <taxon>Fungi</taxon>
        <taxon>Dikarya</taxon>
        <taxon>Ascomycota</taxon>
        <taxon>Pezizomycotina</taxon>
        <taxon>Pezizomycetes</taxon>
        <taxon>Pezizales</taxon>
        <taxon>Tuberaceae</taxon>
        <taxon>Choiromyces</taxon>
    </lineage>
</organism>